<keyword evidence="9" id="KW-1185">Reference proteome</keyword>
<accession>A0A0G3I7J5</accession>
<dbReference type="InterPro" id="IPR001123">
    <property type="entry name" value="LeuE-type"/>
</dbReference>
<evidence type="ECO:0000256" key="4">
    <source>
        <dbReference type="ARBA" id="ARBA00022692"/>
    </source>
</evidence>
<dbReference type="GO" id="GO:0005886">
    <property type="term" value="C:plasma membrane"/>
    <property type="evidence" value="ECO:0007669"/>
    <property type="project" value="UniProtKB-SubCell"/>
</dbReference>
<evidence type="ECO:0000313" key="8">
    <source>
        <dbReference type="EMBL" id="AKK19687.1"/>
    </source>
</evidence>
<dbReference type="KEGG" id="lau:G293_00115"/>
<comment type="similarity">
    <text evidence="2">Belongs to the Rht family.</text>
</comment>
<comment type="subcellular location">
    <subcellularLocation>
        <location evidence="1">Cell membrane</location>
        <topology evidence="1">Multi-pass membrane protein</topology>
    </subcellularLocation>
</comment>
<keyword evidence="6 7" id="KW-0472">Membrane</keyword>
<dbReference type="AlphaFoldDB" id="A0A0G3I7J5"/>
<dbReference type="PATRIC" id="fig|1277257.4.peg.25"/>
<feature type="transmembrane region" description="Helical" evidence="7">
    <location>
        <begin position="148"/>
        <end position="171"/>
    </location>
</feature>
<evidence type="ECO:0000256" key="3">
    <source>
        <dbReference type="ARBA" id="ARBA00022475"/>
    </source>
</evidence>
<evidence type="ECO:0000256" key="6">
    <source>
        <dbReference type="ARBA" id="ARBA00023136"/>
    </source>
</evidence>
<reference evidence="8 9" key="1">
    <citation type="journal article" date="2015" name="Genome Announc.">
        <title>Complete Genome Sequence of 'Candidatus Liberibacter africanus,' a Bacterium Associated with Citrus Huanglongbing.</title>
        <authorList>
            <person name="Lin H."/>
            <person name="Pietersen G."/>
            <person name="Han C."/>
            <person name="Read D.A."/>
            <person name="Lou B."/>
            <person name="Gupta G."/>
            <person name="Civerolo E.L."/>
        </authorList>
    </citation>
    <scope>NUCLEOTIDE SEQUENCE [LARGE SCALE GENOMIC DNA]</scope>
    <source>
        <strain evidence="8 9">PTSAPSY</strain>
    </source>
</reference>
<feature type="transmembrane region" description="Helical" evidence="7">
    <location>
        <begin position="41"/>
        <end position="60"/>
    </location>
</feature>
<keyword evidence="5 7" id="KW-1133">Transmembrane helix</keyword>
<dbReference type="Pfam" id="PF01810">
    <property type="entry name" value="LysE"/>
    <property type="match status" value="1"/>
</dbReference>
<dbReference type="RefSeq" id="WP_047263789.1">
    <property type="nucleotide sequence ID" value="NZ_CP004021.1"/>
</dbReference>
<feature type="transmembrane region" description="Helical" evidence="7">
    <location>
        <begin position="6"/>
        <end position="29"/>
    </location>
</feature>
<dbReference type="EMBL" id="CP004021">
    <property type="protein sequence ID" value="AKK19687.1"/>
    <property type="molecule type" value="Genomic_DNA"/>
</dbReference>
<evidence type="ECO:0000256" key="7">
    <source>
        <dbReference type="SAM" id="Phobius"/>
    </source>
</evidence>
<keyword evidence="4 7" id="KW-0812">Transmembrane</keyword>
<proteinExistence type="inferred from homology"/>
<protein>
    <submittedName>
        <fullName evidence="8">Putative homoserine/homoserine lactoneefflux protein</fullName>
    </submittedName>
</protein>
<dbReference type="Proteomes" id="UP000035503">
    <property type="component" value="Chromosome"/>
</dbReference>
<keyword evidence="3" id="KW-1003">Cell membrane</keyword>
<name>A0A0G3I7J5_LIBAF</name>
<feature type="transmembrane region" description="Helical" evidence="7">
    <location>
        <begin position="72"/>
        <end position="94"/>
    </location>
</feature>
<evidence type="ECO:0000256" key="5">
    <source>
        <dbReference type="ARBA" id="ARBA00022989"/>
    </source>
</evidence>
<dbReference type="OrthoDB" id="9804822at2"/>
<dbReference type="PANTHER" id="PTHR30086">
    <property type="entry name" value="ARGININE EXPORTER PROTEIN ARGO"/>
    <property type="match status" value="1"/>
</dbReference>
<gene>
    <name evidence="8" type="ORF">G293_00115</name>
</gene>
<sequence length="202" mass="22781">MAFETWLSFVVFCFVIASAPGPGNILTINHSLQHGWRSSKTLILGQEIAIFIIMLAVTLGTKFLSSLDYTMLIIKVLGVCWLIYSAWGAWFSPFNDLPLDQIPPFTKLESFTKGFITDFTNGKAWILLMAMIPPYLNMEHRLLPQSLILSFTVVGVDTMVLVTYAFISGQLRKLFSTPKFVKIQNRVSAVVLLLLTFKIAYF</sequence>
<evidence type="ECO:0000313" key="9">
    <source>
        <dbReference type="Proteomes" id="UP000035503"/>
    </source>
</evidence>
<dbReference type="GO" id="GO:0042970">
    <property type="term" value="F:homoserine transmembrane transporter activity"/>
    <property type="evidence" value="ECO:0007669"/>
    <property type="project" value="TreeGrafter"/>
</dbReference>
<dbReference type="PANTHER" id="PTHR30086:SF14">
    <property type="entry name" value="HOMOSERINE_HOMOSERINE LACTONE EFFLUX PROTEIN"/>
    <property type="match status" value="1"/>
</dbReference>
<evidence type="ECO:0000256" key="1">
    <source>
        <dbReference type="ARBA" id="ARBA00004651"/>
    </source>
</evidence>
<evidence type="ECO:0000256" key="2">
    <source>
        <dbReference type="ARBA" id="ARBA00007928"/>
    </source>
</evidence>
<organism evidence="8 9">
    <name type="scientific">Candidatus Liberibacter africanus PTSAPSY</name>
    <dbReference type="NCBI Taxonomy" id="1277257"/>
    <lineage>
        <taxon>Bacteria</taxon>
        <taxon>Pseudomonadati</taxon>
        <taxon>Pseudomonadota</taxon>
        <taxon>Alphaproteobacteria</taxon>
        <taxon>Hyphomicrobiales</taxon>
        <taxon>Rhizobiaceae</taxon>
        <taxon>Liberibacter</taxon>
    </lineage>
</organism>